<keyword evidence="21" id="KW-1185">Reference proteome</keyword>
<comment type="function">
    <text evidence="1 15">Converts 2,5-diamino-6-(ribosylamino)-4(3h)-pyrimidinone 5'-phosphate into 5-amino-6-(ribosylamino)-2,4(1h,3h)-pyrimidinedione 5'-phosphate.</text>
</comment>
<evidence type="ECO:0000256" key="7">
    <source>
        <dbReference type="ARBA" id="ARBA00022723"/>
    </source>
</evidence>
<feature type="domain" description="CMP/dCMP-type deaminase" evidence="19">
    <location>
        <begin position="2"/>
        <end position="123"/>
    </location>
</feature>
<feature type="binding site" evidence="17">
    <location>
        <position position="185"/>
    </location>
    <ligand>
        <name>substrate</name>
    </ligand>
</feature>
<dbReference type="FunFam" id="3.40.140.10:FF:000025">
    <property type="entry name" value="Riboflavin biosynthesis protein RibD"/>
    <property type="match status" value="1"/>
</dbReference>
<evidence type="ECO:0000256" key="18">
    <source>
        <dbReference type="PIRSR" id="PIRSR006769-3"/>
    </source>
</evidence>
<evidence type="ECO:0000256" key="14">
    <source>
        <dbReference type="ARBA" id="ARBA00049886"/>
    </source>
</evidence>
<evidence type="ECO:0000256" key="8">
    <source>
        <dbReference type="ARBA" id="ARBA00022801"/>
    </source>
</evidence>
<dbReference type="InterPro" id="IPR050765">
    <property type="entry name" value="Riboflavin_Biosynth_HTPR"/>
</dbReference>
<comment type="similarity">
    <text evidence="5 15">In the C-terminal section; belongs to the HTP reductase family.</text>
</comment>
<dbReference type="GO" id="GO:0008835">
    <property type="term" value="F:diaminohydroxyphosphoribosylaminopyrimidine deaminase activity"/>
    <property type="evidence" value="ECO:0007669"/>
    <property type="project" value="UniProtKB-EC"/>
</dbReference>
<dbReference type="PIRSF" id="PIRSF006769">
    <property type="entry name" value="RibD"/>
    <property type="match status" value="1"/>
</dbReference>
<dbReference type="Proteomes" id="UP000198666">
    <property type="component" value="Unassembled WGS sequence"/>
</dbReference>
<reference evidence="21" key="1">
    <citation type="submission" date="2016-10" db="EMBL/GenBank/DDBJ databases">
        <authorList>
            <person name="Varghese N."/>
            <person name="Submissions S."/>
        </authorList>
    </citation>
    <scope>NUCLEOTIDE SEQUENCE [LARGE SCALE GENOMIC DNA]</scope>
    <source>
        <strain evidence="21">DSM 21620</strain>
    </source>
</reference>
<evidence type="ECO:0000313" key="20">
    <source>
        <dbReference type="EMBL" id="SDC90613.1"/>
    </source>
</evidence>
<comment type="catalytic activity">
    <reaction evidence="14 15">
        <text>2,5-diamino-6-hydroxy-4-(5-phosphoribosylamino)-pyrimidine + H2O + H(+) = 5-amino-6-(5-phospho-D-ribosylamino)uracil + NH4(+)</text>
        <dbReference type="Rhea" id="RHEA:21868"/>
        <dbReference type="ChEBI" id="CHEBI:15377"/>
        <dbReference type="ChEBI" id="CHEBI:15378"/>
        <dbReference type="ChEBI" id="CHEBI:28938"/>
        <dbReference type="ChEBI" id="CHEBI:58453"/>
        <dbReference type="ChEBI" id="CHEBI:58614"/>
        <dbReference type="EC" id="3.5.4.26"/>
    </reaction>
</comment>
<evidence type="ECO:0000256" key="3">
    <source>
        <dbReference type="ARBA" id="ARBA00004910"/>
    </source>
</evidence>
<comment type="catalytic activity">
    <reaction evidence="13 15">
        <text>5-amino-6-(5-phospho-D-ribitylamino)uracil + NADP(+) = 5-amino-6-(5-phospho-D-ribosylamino)uracil + NADPH + H(+)</text>
        <dbReference type="Rhea" id="RHEA:17845"/>
        <dbReference type="ChEBI" id="CHEBI:15378"/>
        <dbReference type="ChEBI" id="CHEBI:57783"/>
        <dbReference type="ChEBI" id="CHEBI:58349"/>
        <dbReference type="ChEBI" id="CHEBI:58421"/>
        <dbReference type="ChEBI" id="CHEBI:58453"/>
        <dbReference type="EC" id="1.1.1.193"/>
    </reaction>
</comment>
<feature type="binding site" evidence="17">
    <location>
        <position position="155"/>
    </location>
    <ligand>
        <name>NADP(+)</name>
        <dbReference type="ChEBI" id="CHEBI:58349"/>
    </ligand>
</feature>
<dbReference type="RefSeq" id="WP_093727142.1">
    <property type="nucleotide sequence ID" value="NZ_FMZB01000005.1"/>
</dbReference>
<comment type="pathway">
    <text evidence="2 15">Cofactor biosynthesis; riboflavin biosynthesis; 5-amino-6-(D-ribitylamino)uracil from GTP: step 2/4.</text>
</comment>
<feature type="binding site" evidence="18">
    <location>
        <position position="51"/>
    </location>
    <ligand>
        <name>Zn(2+)</name>
        <dbReference type="ChEBI" id="CHEBI:29105"/>
        <note>catalytic</note>
    </ligand>
</feature>
<dbReference type="PANTHER" id="PTHR38011">
    <property type="entry name" value="DIHYDROFOLATE REDUCTASE FAMILY PROTEIN (AFU_ORTHOLOGUE AFUA_8G06820)"/>
    <property type="match status" value="1"/>
</dbReference>
<dbReference type="GO" id="GO:0008703">
    <property type="term" value="F:5-amino-6-(5-phosphoribosylamino)uracil reductase activity"/>
    <property type="evidence" value="ECO:0007669"/>
    <property type="project" value="UniProtKB-EC"/>
</dbReference>
<evidence type="ECO:0000256" key="6">
    <source>
        <dbReference type="ARBA" id="ARBA00022619"/>
    </source>
</evidence>
<dbReference type="InterPro" id="IPR016193">
    <property type="entry name" value="Cytidine_deaminase-like"/>
</dbReference>
<keyword evidence="9 15" id="KW-0862">Zinc</keyword>
<dbReference type="InterPro" id="IPR002734">
    <property type="entry name" value="RibDG_C"/>
</dbReference>
<dbReference type="Pfam" id="PF01872">
    <property type="entry name" value="RibD_C"/>
    <property type="match status" value="1"/>
</dbReference>
<dbReference type="AlphaFoldDB" id="A0A1G6QE77"/>
<evidence type="ECO:0000256" key="1">
    <source>
        <dbReference type="ARBA" id="ARBA00002151"/>
    </source>
</evidence>
<comment type="cofactor">
    <cofactor evidence="15 18">
        <name>Zn(2+)</name>
        <dbReference type="ChEBI" id="CHEBI:29105"/>
    </cofactor>
    <text evidence="15 18">Binds 1 zinc ion.</text>
</comment>
<feature type="binding site" evidence="18">
    <location>
        <position position="76"/>
    </location>
    <ligand>
        <name>Zn(2+)</name>
        <dbReference type="ChEBI" id="CHEBI:29105"/>
        <note>catalytic</note>
    </ligand>
</feature>
<evidence type="ECO:0000256" key="17">
    <source>
        <dbReference type="PIRSR" id="PIRSR006769-2"/>
    </source>
</evidence>
<feature type="binding site" evidence="17">
    <location>
        <begin position="294"/>
        <end position="300"/>
    </location>
    <ligand>
        <name>NADP(+)</name>
        <dbReference type="ChEBI" id="CHEBI:58349"/>
    </ligand>
</feature>
<keyword evidence="8 15" id="KW-0378">Hydrolase</keyword>
<dbReference type="Gene3D" id="3.40.140.10">
    <property type="entry name" value="Cytidine Deaminase, domain 2"/>
    <property type="match status" value="1"/>
</dbReference>
<evidence type="ECO:0000256" key="13">
    <source>
        <dbReference type="ARBA" id="ARBA00049861"/>
    </source>
</evidence>
<protein>
    <recommendedName>
        <fullName evidence="15">Riboflavin biosynthesis protein RibD</fullName>
    </recommendedName>
    <domain>
        <recommendedName>
            <fullName evidence="15">Diaminohydroxyphosphoribosylaminopyrimidine deaminase</fullName>
            <shortName evidence="15">DRAP deaminase</shortName>
            <ecNumber evidence="15">3.5.4.26</ecNumber>
        </recommendedName>
        <alternativeName>
            <fullName evidence="15">Riboflavin-specific deaminase</fullName>
        </alternativeName>
    </domain>
    <domain>
        <recommendedName>
            <fullName evidence="15">5-amino-6-(5-phosphoribosylamino)uracil reductase</fullName>
            <ecNumber evidence="15">1.1.1.193</ecNumber>
        </recommendedName>
        <alternativeName>
            <fullName evidence="15">HTP reductase</fullName>
        </alternativeName>
    </domain>
</protein>
<evidence type="ECO:0000259" key="19">
    <source>
        <dbReference type="PROSITE" id="PS51747"/>
    </source>
</evidence>
<dbReference type="InterPro" id="IPR016192">
    <property type="entry name" value="APOBEC/CMP_deaminase_Zn-bd"/>
</dbReference>
<evidence type="ECO:0000256" key="12">
    <source>
        <dbReference type="ARBA" id="ARBA00023268"/>
    </source>
</evidence>
<dbReference type="NCBIfam" id="TIGR00227">
    <property type="entry name" value="ribD_Cterm"/>
    <property type="match status" value="1"/>
</dbReference>
<dbReference type="PANTHER" id="PTHR38011:SF7">
    <property type="entry name" value="2,5-DIAMINO-6-RIBOSYLAMINO-4(3H)-PYRIMIDINONE 5'-PHOSPHATE REDUCTASE"/>
    <property type="match status" value="1"/>
</dbReference>
<feature type="binding site" evidence="17">
    <location>
        <position position="197"/>
    </location>
    <ligand>
        <name>NADP(+)</name>
        <dbReference type="ChEBI" id="CHEBI:58349"/>
    </ligand>
</feature>
<evidence type="ECO:0000256" key="16">
    <source>
        <dbReference type="PIRSR" id="PIRSR006769-1"/>
    </source>
</evidence>
<dbReference type="NCBIfam" id="TIGR00326">
    <property type="entry name" value="eubact_ribD"/>
    <property type="match status" value="1"/>
</dbReference>
<dbReference type="SUPFAM" id="SSF53927">
    <property type="entry name" value="Cytidine deaminase-like"/>
    <property type="match status" value="1"/>
</dbReference>
<evidence type="ECO:0000256" key="11">
    <source>
        <dbReference type="ARBA" id="ARBA00023002"/>
    </source>
</evidence>
<evidence type="ECO:0000256" key="2">
    <source>
        <dbReference type="ARBA" id="ARBA00004882"/>
    </source>
</evidence>
<feature type="binding site" evidence="17">
    <location>
        <position position="222"/>
    </location>
    <ligand>
        <name>NADP(+)</name>
        <dbReference type="ChEBI" id="CHEBI:58349"/>
    </ligand>
</feature>
<feature type="active site" description="Proton donor" evidence="16">
    <location>
        <position position="53"/>
    </location>
</feature>
<evidence type="ECO:0000256" key="9">
    <source>
        <dbReference type="ARBA" id="ARBA00022833"/>
    </source>
</evidence>
<feature type="binding site" evidence="17">
    <location>
        <position position="171"/>
    </location>
    <ligand>
        <name>NADP(+)</name>
        <dbReference type="ChEBI" id="CHEBI:58349"/>
    </ligand>
</feature>
<dbReference type="GO" id="GO:0050661">
    <property type="term" value="F:NADP binding"/>
    <property type="evidence" value="ECO:0007669"/>
    <property type="project" value="InterPro"/>
</dbReference>
<dbReference type="EMBL" id="FMZB01000005">
    <property type="protein sequence ID" value="SDC90613.1"/>
    <property type="molecule type" value="Genomic_DNA"/>
</dbReference>
<feature type="binding site" evidence="17">
    <location>
        <position position="205"/>
    </location>
    <ligand>
        <name>substrate</name>
    </ligand>
</feature>
<feature type="binding site" evidence="17">
    <location>
        <position position="201"/>
    </location>
    <ligand>
        <name>NADP(+)</name>
        <dbReference type="ChEBI" id="CHEBI:58349"/>
    </ligand>
</feature>
<feature type="binding site" evidence="17">
    <location>
        <position position="169"/>
    </location>
    <ligand>
        <name>NADP(+)</name>
        <dbReference type="ChEBI" id="CHEBI:58349"/>
    </ligand>
</feature>
<keyword evidence="7 15" id="KW-0479">Metal-binding</keyword>
<dbReference type="PROSITE" id="PS00903">
    <property type="entry name" value="CYT_DCMP_DEAMINASES_1"/>
    <property type="match status" value="1"/>
</dbReference>
<proteinExistence type="inferred from homology"/>
<dbReference type="STRING" id="361279.SAMN05421663_10543"/>
<dbReference type="CDD" id="cd01284">
    <property type="entry name" value="Riboflavin_deaminase-reductase"/>
    <property type="match status" value="1"/>
</dbReference>
<keyword evidence="6 15" id="KW-0686">Riboflavin biosynthesis</keyword>
<dbReference type="InterPro" id="IPR024072">
    <property type="entry name" value="DHFR-like_dom_sf"/>
</dbReference>
<organism evidence="20 21">
    <name type="scientific">Terribacillus halophilus</name>
    <dbReference type="NCBI Taxonomy" id="361279"/>
    <lineage>
        <taxon>Bacteria</taxon>
        <taxon>Bacillati</taxon>
        <taxon>Bacillota</taxon>
        <taxon>Bacilli</taxon>
        <taxon>Bacillales</taxon>
        <taxon>Bacillaceae</taxon>
        <taxon>Terribacillus</taxon>
    </lineage>
</organism>
<evidence type="ECO:0000256" key="10">
    <source>
        <dbReference type="ARBA" id="ARBA00022857"/>
    </source>
</evidence>
<keyword evidence="11 15" id="KW-0560">Oxidoreductase</keyword>
<evidence type="ECO:0000256" key="4">
    <source>
        <dbReference type="ARBA" id="ARBA00005259"/>
    </source>
</evidence>
<feature type="binding site" evidence="18">
    <location>
        <position position="85"/>
    </location>
    <ligand>
        <name>Zn(2+)</name>
        <dbReference type="ChEBI" id="CHEBI:29105"/>
        <note>catalytic</note>
    </ligand>
</feature>
<feature type="binding site" evidence="17">
    <location>
        <position position="292"/>
    </location>
    <ligand>
        <name>substrate</name>
    </ligand>
</feature>
<comment type="pathway">
    <text evidence="3 15">Cofactor biosynthesis; riboflavin biosynthesis; 5-amino-6-(D-ribitylamino)uracil from GTP: step 3/4.</text>
</comment>
<name>A0A1G6QE77_9BACI</name>
<keyword evidence="10 15" id="KW-0521">NADP</keyword>
<dbReference type="PROSITE" id="PS51747">
    <property type="entry name" value="CYT_DCMP_DEAMINASES_2"/>
    <property type="match status" value="1"/>
</dbReference>
<dbReference type="InterPro" id="IPR002125">
    <property type="entry name" value="CMP_dCMP_dom"/>
</dbReference>
<keyword evidence="12" id="KW-0511">Multifunctional enzyme</keyword>
<accession>A0A1G6QE77</accession>
<feature type="binding site" evidence="17">
    <location>
        <position position="208"/>
    </location>
    <ligand>
        <name>substrate</name>
    </ligand>
</feature>
<gene>
    <name evidence="20" type="ORF">SAMN05421663_10543</name>
</gene>
<dbReference type="InterPro" id="IPR011549">
    <property type="entry name" value="RibD_C"/>
</dbReference>
<dbReference type="UniPathway" id="UPA00275">
    <property type="reaction ID" value="UER00401"/>
</dbReference>
<evidence type="ECO:0000256" key="15">
    <source>
        <dbReference type="PIRNR" id="PIRNR006769"/>
    </source>
</evidence>
<dbReference type="SUPFAM" id="SSF53597">
    <property type="entry name" value="Dihydrofolate reductase-like"/>
    <property type="match status" value="1"/>
</dbReference>
<dbReference type="EC" id="3.5.4.26" evidence="15"/>
<dbReference type="OrthoDB" id="9800865at2"/>
<dbReference type="GO" id="GO:0009231">
    <property type="term" value="P:riboflavin biosynthetic process"/>
    <property type="evidence" value="ECO:0007669"/>
    <property type="project" value="UniProtKB-UniPathway"/>
</dbReference>
<comment type="similarity">
    <text evidence="4 15">In the N-terminal section; belongs to the cytidine and deoxycytidylate deaminase family.</text>
</comment>
<dbReference type="Pfam" id="PF00383">
    <property type="entry name" value="dCMP_cyt_deam_1"/>
    <property type="match status" value="1"/>
</dbReference>
<dbReference type="Gene3D" id="3.40.430.10">
    <property type="entry name" value="Dihydrofolate Reductase, subunit A"/>
    <property type="match status" value="1"/>
</dbReference>
<evidence type="ECO:0000256" key="5">
    <source>
        <dbReference type="ARBA" id="ARBA00007417"/>
    </source>
</evidence>
<evidence type="ECO:0000313" key="21">
    <source>
        <dbReference type="Proteomes" id="UP000198666"/>
    </source>
</evidence>
<dbReference type="EC" id="1.1.1.193" evidence="15"/>
<sequence>MTDHNFYMDLALQNAKAMKGQTDPNPLVGSVIVNDNHIVGIGTHLKAGEPHAEIHAIRMAGDKAKGGTIYVTLEPCSHHGRTGPCAVAIKEAGLKRVVIATLDPNPVVAGNGVKILEEAGIEVIIGVRGEESRKMNEVFNKFIVEKKPFITLKAGTTLDGKIATHTLDSKWITSADSRQDVHQLRNEHMAILVGVNTVIEDDPELTARIPNGRNPIRIILDSSLRIPMDAKVITDKLADTWVFASQQADDEKEKALLSLGIKVFRTSGSSRVDVKEVVEILGEQLVSSVLIEGGGSIHASFLENHLVDKAVLYFAPKLIGGKDAPTFLEGAGFAKMADAVELTDTDIIKIGQDFKFIGYPRYDKGEKKQ</sequence>
<dbReference type="GO" id="GO:0008270">
    <property type="term" value="F:zinc ion binding"/>
    <property type="evidence" value="ECO:0007669"/>
    <property type="project" value="InterPro"/>
</dbReference>
<dbReference type="InterPro" id="IPR004794">
    <property type="entry name" value="Eubact_RibD"/>
</dbReference>